<gene>
    <name evidence="1" type="ORF">M9H77_02752</name>
</gene>
<evidence type="ECO:0000313" key="1">
    <source>
        <dbReference type="EMBL" id="KAI5681524.1"/>
    </source>
</evidence>
<organism evidence="1 2">
    <name type="scientific">Catharanthus roseus</name>
    <name type="common">Madagascar periwinkle</name>
    <name type="synonym">Vinca rosea</name>
    <dbReference type="NCBI Taxonomy" id="4058"/>
    <lineage>
        <taxon>Eukaryota</taxon>
        <taxon>Viridiplantae</taxon>
        <taxon>Streptophyta</taxon>
        <taxon>Embryophyta</taxon>
        <taxon>Tracheophyta</taxon>
        <taxon>Spermatophyta</taxon>
        <taxon>Magnoliopsida</taxon>
        <taxon>eudicotyledons</taxon>
        <taxon>Gunneridae</taxon>
        <taxon>Pentapetalae</taxon>
        <taxon>asterids</taxon>
        <taxon>lamiids</taxon>
        <taxon>Gentianales</taxon>
        <taxon>Apocynaceae</taxon>
        <taxon>Rauvolfioideae</taxon>
        <taxon>Vinceae</taxon>
        <taxon>Catharanthinae</taxon>
        <taxon>Catharanthus</taxon>
    </lineage>
</organism>
<reference evidence="2" key="1">
    <citation type="journal article" date="2023" name="Nat. Plants">
        <title>Single-cell RNA sequencing provides a high-resolution roadmap for understanding the multicellular compartmentation of specialized metabolism.</title>
        <authorList>
            <person name="Sun S."/>
            <person name="Shen X."/>
            <person name="Li Y."/>
            <person name="Li Y."/>
            <person name="Wang S."/>
            <person name="Li R."/>
            <person name="Zhang H."/>
            <person name="Shen G."/>
            <person name="Guo B."/>
            <person name="Wei J."/>
            <person name="Xu J."/>
            <person name="St-Pierre B."/>
            <person name="Chen S."/>
            <person name="Sun C."/>
        </authorList>
    </citation>
    <scope>NUCLEOTIDE SEQUENCE [LARGE SCALE GENOMIC DNA]</scope>
</reference>
<proteinExistence type="predicted"/>
<protein>
    <submittedName>
        <fullName evidence="1">Uncharacterized protein</fullName>
    </submittedName>
</protein>
<accession>A0ACC0C9Q2</accession>
<sequence length="156" mass="16719">MVRPSGRRGDADLGPVTNRTGRVEGRPVTASSRGVRGDIVLLTSPLLLPLLHLVSIMVQGSSCSTHGYSHAEYRVSSSDHHVPGPADREQPIYVAPVVPATGSDGRPCHGKGKGLIGSLMSMMSKFAGSRNKRPDVVCDVPAPTQKRKKVKPFDWE</sequence>
<keyword evidence="2" id="KW-1185">Reference proteome</keyword>
<name>A0ACC0C9Q2_CATRO</name>
<comment type="caution">
    <text evidence="1">The sequence shown here is derived from an EMBL/GenBank/DDBJ whole genome shotgun (WGS) entry which is preliminary data.</text>
</comment>
<dbReference type="Proteomes" id="UP001060085">
    <property type="component" value="Linkage Group LG01"/>
</dbReference>
<dbReference type="EMBL" id="CM044701">
    <property type="protein sequence ID" value="KAI5681524.1"/>
    <property type="molecule type" value="Genomic_DNA"/>
</dbReference>
<evidence type="ECO:0000313" key="2">
    <source>
        <dbReference type="Proteomes" id="UP001060085"/>
    </source>
</evidence>